<protein>
    <recommendedName>
        <fullName evidence="3">Phosphoribulokinase/uridine kinase domain-containing protein</fullName>
    </recommendedName>
</protein>
<accession>A0A7S3K4X6</accession>
<feature type="chain" id="PRO_5030859426" description="Phosphoribulokinase/uridine kinase domain-containing protein" evidence="1">
    <location>
        <begin position="19"/>
        <end position="283"/>
    </location>
</feature>
<name>A0A7S3K4X6_9STRA</name>
<organism evidence="2">
    <name type="scientific">Aureoumbra lagunensis</name>
    <dbReference type="NCBI Taxonomy" id="44058"/>
    <lineage>
        <taxon>Eukaryota</taxon>
        <taxon>Sar</taxon>
        <taxon>Stramenopiles</taxon>
        <taxon>Ochrophyta</taxon>
        <taxon>Pelagophyceae</taxon>
        <taxon>Pelagomonadales</taxon>
        <taxon>Aureoumbra</taxon>
    </lineage>
</organism>
<dbReference type="EMBL" id="HBIJ01023842">
    <property type="protein sequence ID" value="CAE0374982.1"/>
    <property type="molecule type" value="Transcribed_RNA"/>
</dbReference>
<sequence length="283" mass="32138">MMMMMLLNLFLLFDASSGLVFRELHRSTLTVRSAKSSDAAMHSTYQKLADRALSNLADNKQYWIGIAGGPGSGKSTVAERVVHYLENAGIKSVAIPMDGYHFSKAILCELDPPNASTFMPRRGAPFTFDGPAFVRDLRLAKKRQSFSFPTYSRELSDPIPNGVQLEPHHQIILVEGNYLFLESIQKLKSLPYSERQEAKRWIGLLELFDDRWFIIPQGGLEEQRRRLIERHLVTWTDAKTIAWEASTPREGATKRTDFNDLRNAQLVDYTKDAAHLVVYTTNS</sequence>
<dbReference type="Gene3D" id="3.40.50.300">
    <property type="entry name" value="P-loop containing nucleotide triphosphate hydrolases"/>
    <property type="match status" value="2"/>
</dbReference>
<gene>
    <name evidence="2" type="ORF">ALAG00032_LOCUS15786</name>
</gene>
<evidence type="ECO:0008006" key="3">
    <source>
        <dbReference type="Google" id="ProtNLM"/>
    </source>
</evidence>
<dbReference type="AlphaFoldDB" id="A0A7S3K4X6"/>
<reference evidence="2" key="1">
    <citation type="submission" date="2021-01" db="EMBL/GenBank/DDBJ databases">
        <authorList>
            <person name="Corre E."/>
            <person name="Pelletier E."/>
            <person name="Niang G."/>
            <person name="Scheremetjew M."/>
            <person name="Finn R."/>
            <person name="Kale V."/>
            <person name="Holt S."/>
            <person name="Cochrane G."/>
            <person name="Meng A."/>
            <person name="Brown T."/>
            <person name="Cohen L."/>
        </authorList>
    </citation>
    <scope>NUCLEOTIDE SEQUENCE</scope>
    <source>
        <strain evidence="2">CCMP1510</strain>
    </source>
</reference>
<proteinExistence type="predicted"/>
<dbReference type="PANTHER" id="PTHR10285">
    <property type="entry name" value="URIDINE KINASE"/>
    <property type="match status" value="1"/>
</dbReference>
<evidence type="ECO:0000313" key="2">
    <source>
        <dbReference type="EMBL" id="CAE0374982.1"/>
    </source>
</evidence>
<evidence type="ECO:0000256" key="1">
    <source>
        <dbReference type="SAM" id="SignalP"/>
    </source>
</evidence>
<keyword evidence="1" id="KW-0732">Signal</keyword>
<feature type="signal peptide" evidence="1">
    <location>
        <begin position="1"/>
        <end position="18"/>
    </location>
</feature>
<dbReference type="InterPro" id="IPR027417">
    <property type="entry name" value="P-loop_NTPase"/>
</dbReference>
<dbReference type="SUPFAM" id="SSF52540">
    <property type="entry name" value="P-loop containing nucleoside triphosphate hydrolases"/>
    <property type="match status" value="1"/>
</dbReference>